<gene>
    <name evidence="1" type="ORF">CFP56_004811</name>
</gene>
<proteinExistence type="predicted"/>
<dbReference type="PANTHER" id="PTHR33710">
    <property type="entry name" value="BNAC02G09200D PROTEIN"/>
    <property type="match status" value="1"/>
</dbReference>
<dbReference type="AlphaFoldDB" id="A0AAW0M767"/>
<accession>A0AAW0M767</accession>
<evidence type="ECO:0000313" key="1">
    <source>
        <dbReference type="EMBL" id="KAK7859683.1"/>
    </source>
</evidence>
<dbReference type="EMBL" id="PKMF04000011">
    <property type="protein sequence ID" value="KAK7859683.1"/>
    <property type="molecule type" value="Genomic_DNA"/>
</dbReference>
<comment type="caution">
    <text evidence="1">The sequence shown here is derived from an EMBL/GenBank/DDBJ whole genome shotgun (WGS) entry which is preliminary data.</text>
</comment>
<dbReference type="PANTHER" id="PTHR33710:SF71">
    <property type="entry name" value="ENDONUCLEASE_EXONUCLEASE_PHOSPHATASE DOMAIN-CONTAINING PROTEIN"/>
    <property type="match status" value="1"/>
</dbReference>
<name>A0AAW0M767_QUESU</name>
<reference evidence="1 2" key="1">
    <citation type="journal article" date="2018" name="Sci. Data">
        <title>The draft genome sequence of cork oak.</title>
        <authorList>
            <person name="Ramos A.M."/>
            <person name="Usie A."/>
            <person name="Barbosa P."/>
            <person name="Barros P.M."/>
            <person name="Capote T."/>
            <person name="Chaves I."/>
            <person name="Simoes F."/>
            <person name="Abreu I."/>
            <person name="Carrasquinho I."/>
            <person name="Faro C."/>
            <person name="Guimaraes J.B."/>
            <person name="Mendonca D."/>
            <person name="Nobrega F."/>
            <person name="Rodrigues L."/>
            <person name="Saibo N.J.M."/>
            <person name="Varela M.C."/>
            <person name="Egas C."/>
            <person name="Matos J."/>
            <person name="Miguel C.M."/>
            <person name="Oliveira M.M."/>
            <person name="Ricardo C.P."/>
            <person name="Goncalves S."/>
        </authorList>
    </citation>
    <scope>NUCLEOTIDE SEQUENCE [LARGE SCALE GENOMIC DNA]</scope>
    <source>
        <strain evidence="2">cv. HL8</strain>
    </source>
</reference>
<dbReference type="Proteomes" id="UP000237347">
    <property type="component" value="Unassembled WGS sequence"/>
</dbReference>
<protein>
    <submittedName>
        <fullName evidence="1">Uncharacterized protein</fullName>
    </submittedName>
</protein>
<organism evidence="1 2">
    <name type="scientific">Quercus suber</name>
    <name type="common">Cork oak</name>
    <dbReference type="NCBI Taxonomy" id="58331"/>
    <lineage>
        <taxon>Eukaryota</taxon>
        <taxon>Viridiplantae</taxon>
        <taxon>Streptophyta</taxon>
        <taxon>Embryophyta</taxon>
        <taxon>Tracheophyta</taxon>
        <taxon>Spermatophyta</taxon>
        <taxon>Magnoliopsida</taxon>
        <taxon>eudicotyledons</taxon>
        <taxon>Gunneridae</taxon>
        <taxon>Pentapetalae</taxon>
        <taxon>rosids</taxon>
        <taxon>fabids</taxon>
        <taxon>Fagales</taxon>
        <taxon>Fagaceae</taxon>
        <taxon>Quercus</taxon>
    </lineage>
</organism>
<sequence>MGALKRQWKADDYKLKGDLGYNGFSFAWCNRKSGIQNVWARLDRGVAFVEWILRFPTTRVHHLEAFHSDHRPIILVSDSEFKRFYRKASISGSGNPEIYRPHDVFTAMGRCWVLEDEFSYPINPNL</sequence>
<keyword evidence="2" id="KW-1185">Reference proteome</keyword>
<evidence type="ECO:0000313" key="2">
    <source>
        <dbReference type="Proteomes" id="UP000237347"/>
    </source>
</evidence>